<keyword evidence="1" id="KW-1133">Transmembrane helix</keyword>
<evidence type="ECO:0000256" key="1">
    <source>
        <dbReference type="SAM" id="Phobius"/>
    </source>
</evidence>
<protein>
    <submittedName>
        <fullName evidence="2">Uncharacterized protein</fullName>
    </submittedName>
</protein>
<keyword evidence="1" id="KW-0812">Transmembrane</keyword>
<dbReference type="HOGENOM" id="CLU_163300_0_0_6"/>
<feature type="transmembrane region" description="Helical" evidence="1">
    <location>
        <begin position="12"/>
        <end position="37"/>
    </location>
</feature>
<proteinExistence type="predicted"/>
<dbReference type="AlphaFoldDB" id="H8GND6"/>
<gene>
    <name evidence="2" type="ORF">Metal_0514</name>
</gene>
<feature type="transmembrane region" description="Helical" evidence="1">
    <location>
        <begin position="95"/>
        <end position="117"/>
    </location>
</feature>
<reference evidence="2 3" key="1">
    <citation type="journal article" date="2013" name="Genome Announc.">
        <title>Genome Sequence of the Obligate Gammaproteobacterial Methanotroph Methylomicrobium album Strain BG8.</title>
        <authorList>
            <person name="Kits K.D."/>
            <person name="Kalyuzhnaya M.G."/>
            <person name="Klotz M.G."/>
            <person name="Jetten M.S."/>
            <person name="Op den Camp H.J."/>
            <person name="Vuilleumier S."/>
            <person name="Bringel F."/>
            <person name="Dispirito A.A."/>
            <person name="Murrell J.C."/>
            <person name="Bruce D."/>
            <person name="Cheng J.F."/>
            <person name="Copeland A."/>
            <person name="Goodwin L."/>
            <person name="Hauser L."/>
            <person name="Lajus A."/>
            <person name="Land M.L."/>
            <person name="Lapidus A."/>
            <person name="Lucas S."/>
            <person name="Medigue C."/>
            <person name="Pitluck S."/>
            <person name="Woyke T."/>
            <person name="Zeytun A."/>
            <person name="Stein L.Y."/>
        </authorList>
    </citation>
    <scope>NUCLEOTIDE SEQUENCE [LARGE SCALE GENOMIC DNA]</scope>
    <source>
        <strain evidence="2 3">BG8</strain>
    </source>
</reference>
<evidence type="ECO:0000313" key="2">
    <source>
        <dbReference type="EMBL" id="EIC28365.1"/>
    </source>
</evidence>
<sequence length="124" mass="12724">MTASKPPVSEKSVGTVAIALVGPSFVWGLHFAAVYAIQSLFCDILGGGRAAHAAQTAVIAATVAALLILLLPIAKPDAVLRMKRPEKSLSFLAGVMRLLALLSFFGVLWAGSAALLVPACAPLS</sequence>
<dbReference type="Proteomes" id="UP000005090">
    <property type="component" value="Chromosome"/>
</dbReference>
<accession>H8GND6</accession>
<dbReference type="EMBL" id="CM001475">
    <property type="protein sequence ID" value="EIC28365.1"/>
    <property type="molecule type" value="Genomic_DNA"/>
</dbReference>
<name>H8GND6_METAL</name>
<dbReference type="RefSeq" id="WP_005369335.1">
    <property type="nucleotide sequence ID" value="NZ_CM001475.1"/>
</dbReference>
<evidence type="ECO:0000313" key="3">
    <source>
        <dbReference type="Proteomes" id="UP000005090"/>
    </source>
</evidence>
<dbReference type="eggNOG" id="ENOG5033I3B">
    <property type="taxonomic scope" value="Bacteria"/>
</dbReference>
<keyword evidence="1" id="KW-0472">Membrane</keyword>
<organism evidence="2 3">
    <name type="scientific">Methylomicrobium album BG8</name>
    <dbReference type="NCBI Taxonomy" id="686340"/>
    <lineage>
        <taxon>Bacteria</taxon>
        <taxon>Pseudomonadati</taxon>
        <taxon>Pseudomonadota</taxon>
        <taxon>Gammaproteobacteria</taxon>
        <taxon>Methylococcales</taxon>
        <taxon>Methylococcaceae</taxon>
        <taxon>Methylomicrobium</taxon>
    </lineage>
</organism>
<dbReference type="STRING" id="686340.Metal_0514"/>
<keyword evidence="3" id="KW-1185">Reference proteome</keyword>
<feature type="transmembrane region" description="Helical" evidence="1">
    <location>
        <begin position="57"/>
        <end position="74"/>
    </location>
</feature>